<feature type="transmembrane region" description="Helical" evidence="2">
    <location>
        <begin position="64"/>
        <end position="87"/>
    </location>
</feature>
<evidence type="ECO:0000256" key="2">
    <source>
        <dbReference type="SAM" id="Phobius"/>
    </source>
</evidence>
<dbReference type="Gene3D" id="2.130.10.10">
    <property type="entry name" value="YVTN repeat-like/Quinoprotein amine dehydrogenase"/>
    <property type="match status" value="1"/>
</dbReference>
<dbReference type="Proteomes" id="UP000468766">
    <property type="component" value="Unassembled WGS sequence"/>
</dbReference>
<accession>A0A6I0F2J9</accession>
<dbReference type="EMBL" id="WBXO01000001">
    <property type="protein sequence ID" value="KAB2954211.1"/>
    <property type="molecule type" value="Genomic_DNA"/>
</dbReference>
<organism evidence="3 4">
    <name type="scientific">Heliorestis acidaminivorans</name>
    <dbReference type="NCBI Taxonomy" id="553427"/>
    <lineage>
        <taxon>Bacteria</taxon>
        <taxon>Bacillati</taxon>
        <taxon>Bacillota</taxon>
        <taxon>Clostridia</taxon>
        <taxon>Eubacteriales</taxon>
        <taxon>Heliobacteriaceae</taxon>
        <taxon>Heliorestis</taxon>
    </lineage>
</organism>
<keyword evidence="2" id="KW-0812">Transmembrane</keyword>
<gene>
    <name evidence="3" type="ORF">F9B85_00480</name>
</gene>
<name>A0A6I0F2J9_9FIRM</name>
<evidence type="ECO:0000256" key="1">
    <source>
        <dbReference type="SAM" id="MobiDB-lite"/>
    </source>
</evidence>
<sequence>MDREQSDLSSDIEKDDIYDGATEREYRPNQSRIVSVSGFNPYPVEPTLPPYRYQKKKNGKFRRWSVMILLPLVLLTGALASSTYFGLIPLGDGKEPLEAVMSWFEKDDDSTNNQTDALDRSEELLADQTLAVTSDQVQETKWQRGLQKEQLWSIITIDSDNGTNQANATHSVQIVPLLSGDFLAVVEESGTLYGLDVRGELLWSKGPEEWGVSGGKRVIRKWTGLARSDNGRVAAFTTGIESVVWWSNPQRPYEEHPLPEESIAPILGVTANNELIRLSSTENIEIVDRHGEVIKEIKGYGPSHQPKIIEPLAQKDLLIVTEEGLLYSVNSEGTIEYEIGHLPKERGPINAVAVDKEGYIFIGTDQEIIIWQDKGEEIYAMPFDSACVSLALTEKGQLLVGDRYGQVHIFTQNQSPKL</sequence>
<dbReference type="InterPro" id="IPR015943">
    <property type="entry name" value="WD40/YVTN_repeat-like_dom_sf"/>
</dbReference>
<dbReference type="SUPFAM" id="SSF101898">
    <property type="entry name" value="NHL repeat"/>
    <property type="match status" value="1"/>
</dbReference>
<proteinExistence type="predicted"/>
<dbReference type="OrthoDB" id="2083622at2"/>
<feature type="region of interest" description="Disordered" evidence="1">
    <location>
        <begin position="1"/>
        <end position="24"/>
    </location>
</feature>
<reference evidence="3 4" key="1">
    <citation type="submission" date="2019-10" db="EMBL/GenBank/DDBJ databases">
        <title>Whole-genome sequence of the extremophile Heliorestis acidaminivorans DSM 24790.</title>
        <authorList>
            <person name="Kyndt J.A."/>
            <person name="Meyer T.E."/>
        </authorList>
    </citation>
    <scope>NUCLEOTIDE SEQUENCE [LARGE SCALE GENOMIC DNA]</scope>
    <source>
        <strain evidence="3 4">DSM 24790</strain>
    </source>
</reference>
<keyword evidence="2" id="KW-0472">Membrane</keyword>
<keyword evidence="4" id="KW-1185">Reference proteome</keyword>
<comment type="caution">
    <text evidence="3">The sequence shown here is derived from an EMBL/GenBank/DDBJ whole genome shotgun (WGS) entry which is preliminary data.</text>
</comment>
<protein>
    <recommendedName>
        <fullName evidence="5">PQQ-binding-like beta-propeller repeat protein</fullName>
    </recommendedName>
</protein>
<keyword evidence="2" id="KW-1133">Transmembrane helix</keyword>
<dbReference type="RefSeq" id="WP_151617657.1">
    <property type="nucleotide sequence ID" value="NZ_WBXO01000001.1"/>
</dbReference>
<evidence type="ECO:0000313" key="3">
    <source>
        <dbReference type="EMBL" id="KAB2954211.1"/>
    </source>
</evidence>
<dbReference type="AlphaFoldDB" id="A0A6I0F2J9"/>
<evidence type="ECO:0008006" key="5">
    <source>
        <dbReference type="Google" id="ProtNLM"/>
    </source>
</evidence>
<evidence type="ECO:0000313" key="4">
    <source>
        <dbReference type="Proteomes" id="UP000468766"/>
    </source>
</evidence>